<feature type="modified residue" description="O-(phosphoribosyl dephospho-coenzyme A)serine" evidence="5">
    <location>
        <position position="60"/>
    </location>
</feature>
<dbReference type="NCBIfam" id="TIGR03133">
    <property type="entry name" value="malonate_beta"/>
    <property type="match status" value="1"/>
</dbReference>
<protein>
    <recommendedName>
        <fullName evidence="4">Malonate decarboxylase acyl carrier protein</fullName>
    </recommendedName>
</protein>
<dbReference type="InterPro" id="IPR023439">
    <property type="entry name" value="Mal_deCO2ase/Cit_lyase_ACP"/>
</dbReference>
<dbReference type="KEGG" id="nba:CUN60_06695"/>
<sequence length="428" mass="46756">MLLAIYWRQNQSKIWWKFLVVFIIHHQCIGTGKMEKLQYNFSSKTNKLSKFGITAGVVNSGNLEILLEKHDKVDEFFIEVNTTVPGFAAVWQAVIGDFVAKYAVGACKFTINDCGATPAIVSLRLRQLYELAASDNQNNDYTNSRYLELNARERINALVDGGCFTEIMPASNKIVSPHLGQLDLPVEFDDGAIIGTAKIAGKPVYIASQNYAFMGGAVGEVNGAKLSGICLKALKDKVSAMVFLLDSGGVRLHEANAGEIAISELIAAIIQLKLASIPVIGIVAGRNGAFGGIGIVSQCLDAIIVTENARTSVSGPEVIETVMGVAEYDSSDRALVWRTCGGRHRSIMGDAFYSSKQISDIRQKLLELLDKPTSFNEKNLLDEYQLLEQRLIDNQNSRDGIDVWAIAGLSNPQQIPDLSDSDFMELLK</sequence>
<keyword evidence="8" id="KW-1185">Reference proteome</keyword>
<evidence type="ECO:0000313" key="7">
    <source>
        <dbReference type="EMBL" id="AUR51999.1"/>
    </source>
</evidence>
<dbReference type="Pfam" id="PF01039">
    <property type="entry name" value="Carboxyl_trans"/>
    <property type="match status" value="1"/>
</dbReference>
<reference evidence="8" key="1">
    <citation type="submission" date="2017-11" db="EMBL/GenBank/DDBJ databases">
        <authorList>
            <person name="Chan K.G."/>
            <person name="Lee L.S."/>
        </authorList>
    </citation>
    <scope>NUCLEOTIDE SEQUENCE [LARGE SCALE GENOMIC DNA]</scope>
    <source>
        <strain evidence="8">DSM 100970</strain>
    </source>
</reference>
<dbReference type="Gene3D" id="3.90.226.10">
    <property type="entry name" value="2-enoyl-CoA Hydratase, Chain A, domain 1"/>
    <property type="match status" value="1"/>
</dbReference>
<dbReference type="InterPro" id="IPR000438">
    <property type="entry name" value="Acetyl_CoA_COase_Trfase_b_su"/>
</dbReference>
<proteinExistence type="inferred from homology"/>
<dbReference type="Pfam" id="PF06857">
    <property type="entry name" value="ACP"/>
    <property type="match status" value="1"/>
</dbReference>
<evidence type="ECO:0000256" key="5">
    <source>
        <dbReference type="PIRSR" id="PIRSR609662-50"/>
    </source>
</evidence>
<dbReference type="GO" id="GO:0006633">
    <property type="term" value="P:fatty acid biosynthetic process"/>
    <property type="evidence" value="ECO:0007669"/>
    <property type="project" value="InterPro"/>
</dbReference>
<evidence type="ECO:0000256" key="3">
    <source>
        <dbReference type="ARBA" id="ARBA00022553"/>
    </source>
</evidence>
<feature type="domain" description="Acetyl-coenzyme A carboxylase carboxyl transferase subunit beta" evidence="6">
    <location>
        <begin position="150"/>
        <end position="332"/>
    </location>
</feature>
<evidence type="ECO:0000256" key="2">
    <source>
        <dbReference type="ARBA" id="ARBA00022490"/>
    </source>
</evidence>
<dbReference type="SUPFAM" id="SSF52096">
    <property type="entry name" value="ClpP/crotonase"/>
    <property type="match status" value="1"/>
</dbReference>
<dbReference type="PANTHER" id="PTHR42995:SF1">
    <property type="entry name" value="MALONATE DECARBOXYLASE BETA SUBUNIT"/>
    <property type="match status" value="1"/>
</dbReference>
<dbReference type="GO" id="GO:0005975">
    <property type="term" value="P:carbohydrate metabolic process"/>
    <property type="evidence" value="ECO:0007669"/>
    <property type="project" value="InterPro"/>
</dbReference>
<keyword evidence="3 5" id="KW-0597">Phosphoprotein</keyword>
<dbReference type="InterPro" id="IPR034733">
    <property type="entry name" value="AcCoA_carboxyl_beta"/>
</dbReference>
<comment type="subcellular location">
    <subcellularLocation>
        <location evidence="1">Cytoplasm</location>
    </subcellularLocation>
</comment>
<evidence type="ECO:0000313" key="8">
    <source>
        <dbReference type="Proteomes" id="UP000236655"/>
    </source>
</evidence>
<gene>
    <name evidence="7" type="ORF">CUN60_06695</name>
</gene>
<dbReference type="GO" id="GO:2001295">
    <property type="term" value="P:malonyl-CoA biosynthetic process"/>
    <property type="evidence" value="ECO:0007669"/>
    <property type="project" value="TreeGrafter"/>
</dbReference>
<dbReference type="InterPro" id="IPR009662">
    <property type="entry name" value="Malonate_deCO2ase_dsu"/>
</dbReference>
<evidence type="ECO:0000256" key="4">
    <source>
        <dbReference type="NCBIfam" id="TIGR03130"/>
    </source>
</evidence>
<organism evidence="7 8">
    <name type="scientific">Aquella oligotrophica</name>
    <dbReference type="NCBI Taxonomy" id="2067065"/>
    <lineage>
        <taxon>Bacteria</taxon>
        <taxon>Pseudomonadati</taxon>
        <taxon>Pseudomonadota</taxon>
        <taxon>Betaproteobacteria</taxon>
        <taxon>Neisseriales</taxon>
        <taxon>Neisseriaceae</taxon>
        <taxon>Aquella</taxon>
    </lineage>
</organism>
<keyword evidence="2" id="KW-0963">Cytoplasm</keyword>
<dbReference type="AlphaFoldDB" id="A0A2I7N6B4"/>
<evidence type="ECO:0000259" key="6">
    <source>
        <dbReference type="Pfam" id="PF01039"/>
    </source>
</evidence>
<dbReference type="EMBL" id="CP024847">
    <property type="protein sequence ID" value="AUR51999.1"/>
    <property type="molecule type" value="Genomic_DNA"/>
</dbReference>
<dbReference type="NCBIfam" id="NF005530">
    <property type="entry name" value="PRK07189.1"/>
    <property type="match status" value="1"/>
</dbReference>
<dbReference type="HAMAP" id="MF_00710">
    <property type="entry name" value="Malonate_deCO2ase_dsu"/>
    <property type="match status" value="1"/>
</dbReference>
<dbReference type="GO" id="GO:0009317">
    <property type="term" value="C:acetyl-CoA carboxylase complex"/>
    <property type="evidence" value="ECO:0007669"/>
    <property type="project" value="InterPro"/>
</dbReference>
<dbReference type="GO" id="GO:0016831">
    <property type="term" value="F:carboxy-lyase activity"/>
    <property type="evidence" value="ECO:0007669"/>
    <property type="project" value="InterPro"/>
</dbReference>
<comment type="PTM">
    <text evidence="5">Covalently binds the prosthetic group of malonate decarboxylase.</text>
</comment>
<dbReference type="PANTHER" id="PTHR42995">
    <property type="entry name" value="ACETYL-COENZYME A CARBOXYLASE CARBOXYL TRANSFERASE SUBUNIT BETA, CHLOROPLASTIC"/>
    <property type="match status" value="1"/>
</dbReference>
<dbReference type="GO" id="GO:0003989">
    <property type="term" value="F:acetyl-CoA carboxylase activity"/>
    <property type="evidence" value="ECO:0007669"/>
    <property type="project" value="InterPro"/>
</dbReference>
<dbReference type="PRINTS" id="PR01070">
    <property type="entry name" value="ACCCTRFRASEB"/>
</dbReference>
<evidence type="ECO:0000256" key="1">
    <source>
        <dbReference type="ARBA" id="ARBA00004496"/>
    </source>
</evidence>
<dbReference type="InterPro" id="IPR017556">
    <property type="entry name" value="Malonate_beta"/>
</dbReference>
<dbReference type="Proteomes" id="UP000236655">
    <property type="component" value="Chromosome"/>
</dbReference>
<dbReference type="InterPro" id="IPR029045">
    <property type="entry name" value="ClpP/crotonase-like_dom_sf"/>
</dbReference>
<name>A0A2I7N6B4_9NEIS</name>
<dbReference type="NCBIfam" id="TIGR03130">
    <property type="entry name" value="malonate_delta"/>
    <property type="match status" value="1"/>
</dbReference>
<accession>A0A2I7N6B4</accession>